<feature type="chain" id="PRO_5010696130" description="Lipoprotein" evidence="1">
    <location>
        <begin position="19"/>
        <end position="136"/>
    </location>
</feature>
<proteinExistence type="predicted"/>
<accession>A0A1W1GTX0</accession>
<gene>
    <name evidence="2" type="ORF">SAMN04488690_0473</name>
</gene>
<feature type="signal peptide" evidence="1">
    <location>
        <begin position="1"/>
        <end position="18"/>
    </location>
</feature>
<evidence type="ECO:0000256" key="1">
    <source>
        <dbReference type="SAM" id="SignalP"/>
    </source>
</evidence>
<evidence type="ECO:0000313" key="3">
    <source>
        <dbReference type="Proteomes" id="UP000191133"/>
    </source>
</evidence>
<evidence type="ECO:0000313" key="2">
    <source>
        <dbReference type="EMBL" id="SLM22799.1"/>
    </source>
</evidence>
<protein>
    <recommendedName>
        <fullName evidence="4">Lipoprotein</fullName>
    </recommendedName>
</protein>
<reference evidence="3" key="1">
    <citation type="submission" date="2016-10" db="EMBL/GenBank/DDBJ databases">
        <authorList>
            <person name="Varghese N."/>
        </authorList>
    </citation>
    <scope>NUCLEOTIDE SEQUENCE [LARGE SCALE GENOMIC DNA]</scope>
    <source>
        <strain evidence="3">92MFCol6.1</strain>
    </source>
</reference>
<dbReference type="RefSeq" id="WP_025876792.1">
    <property type="nucleotide sequence ID" value="NZ_CBXW010000011.1"/>
</dbReference>
<name>A0A1W1GTX0_9GAMM</name>
<dbReference type="EMBL" id="FWEU01000001">
    <property type="protein sequence ID" value="SLM22799.1"/>
    <property type="molecule type" value="Genomic_DNA"/>
</dbReference>
<dbReference type="AlphaFoldDB" id="A0A1W1GTX0"/>
<sequence>MHLSRFYRLPLLLGFALAGCTATPARTDYRAAEVQPVEVMPQRDGDVLIRYHVPAETLFHSPGADVRTASDGSLEVSLRRCGIKQPCTVTHPAAATAGAPLQVEFVVRPRGRIIMVYRDLREQVFPAPPAAAAPSS</sequence>
<keyword evidence="1" id="KW-0732">Signal</keyword>
<dbReference type="PROSITE" id="PS51257">
    <property type="entry name" value="PROKAR_LIPOPROTEIN"/>
    <property type="match status" value="1"/>
</dbReference>
<evidence type="ECO:0008006" key="4">
    <source>
        <dbReference type="Google" id="ProtNLM"/>
    </source>
</evidence>
<dbReference type="Proteomes" id="UP000191133">
    <property type="component" value="Unassembled WGS sequence"/>
</dbReference>
<organism evidence="2 3">
    <name type="scientific">Stenotrophomonas indicatrix</name>
    <dbReference type="NCBI Taxonomy" id="2045451"/>
    <lineage>
        <taxon>Bacteria</taxon>
        <taxon>Pseudomonadati</taxon>
        <taxon>Pseudomonadota</taxon>
        <taxon>Gammaproteobacteria</taxon>
        <taxon>Lysobacterales</taxon>
        <taxon>Lysobacteraceae</taxon>
        <taxon>Stenotrophomonas</taxon>
    </lineage>
</organism>